<comment type="similarity">
    <text evidence="2">Belongs to the TonB family.</text>
</comment>
<keyword evidence="3" id="KW-0813">Transport</keyword>
<evidence type="ECO:0000313" key="11">
    <source>
        <dbReference type="EMBL" id="GAA4325329.1"/>
    </source>
</evidence>
<keyword evidence="12" id="KW-1185">Reference proteome</keyword>
<feature type="domain" description="TonB C-terminal" evidence="10">
    <location>
        <begin position="241"/>
        <end position="331"/>
    </location>
</feature>
<dbReference type="RefSeq" id="WP_345211681.1">
    <property type="nucleotide sequence ID" value="NZ_BAABFT010000006.1"/>
</dbReference>
<comment type="caution">
    <text evidence="11">The sequence shown here is derived from an EMBL/GenBank/DDBJ whole genome shotgun (WGS) entry which is preliminary data.</text>
</comment>
<reference evidence="12" key="1">
    <citation type="journal article" date="2019" name="Int. J. Syst. Evol. Microbiol.">
        <title>The Global Catalogue of Microorganisms (GCM) 10K type strain sequencing project: providing services to taxonomists for standard genome sequencing and annotation.</title>
        <authorList>
            <consortium name="The Broad Institute Genomics Platform"/>
            <consortium name="The Broad Institute Genome Sequencing Center for Infectious Disease"/>
            <person name="Wu L."/>
            <person name="Ma J."/>
        </authorList>
    </citation>
    <scope>NUCLEOTIDE SEQUENCE [LARGE SCALE GENOMIC DNA]</scope>
    <source>
        <strain evidence="12">JCM 17705</strain>
    </source>
</reference>
<keyword evidence="4" id="KW-1003">Cell membrane</keyword>
<dbReference type="InterPro" id="IPR051045">
    <property type="entry name" value="TonB-dependent_transducer"/>
</dbReference>
<evidence type="ECO:0000256" key="7">
    <source>
        <dbReference type="ARBA" id="ARBA00022927"/>
    </source>
</evidence>
<evidence type="ECO:0000313" key="12">
    <source>
        <dbReference type="Proteomes" id="UP001500582"/>
    </source>
</evidence>
<gene>
    <name evidence="11" type="ORF">GCM10023149_27590</name>
</gene>
<evidence type="ECO:0000256" key="2">
    <source>
        <dbReference type="ARBA" id="ARBA00006555"/>
    </source>
</evidence>
<protein>
    <recommendedName>
        <fullName evidence="10">TonB C-terminal domain-containing protein</fullName>
    </recommendedName>
</protein>
<evidence type="ECO:0000256" key="5">
    <source>
        <dbReference type="ARBA" id="ARBA00022519"/>
    </source>
</evidence>
<organism evidence="11 12">
    <name type="scientific">Mucilaginibacter gynuensis</name>
    <dbReference type="NCBI Taxonomy" id="1302236"/>
    <lineage>
        <taxon>Bacteria</taxon>
        <taxon>Pseudomonadati</taxon>
        <taxon>Bacteroidota</taxon>
        <taxon>Sphingobacteriia</taxon>
        <taxon>Sphingobacteriales</taxon>
        <taxon>Sphingobacteriaceae</taxon>
        <taxon>Mucilaginibacter</taxon>
    </lineage>
</organism>
<evidence type="ECO:0000256" key="9">
    <source>
        <dbReference type="ARBA" id="ARBA00023136"/>
    </source>
</evidence>
<evidence type="ECO:0000256" key="6">
    <source>
        <dbReference type="ARBA" id="ARBA00022692"/>
    </source>
</evidence>
<evidence type="ECO:0000256" key="8">
    <source>
        <dbReference type="ARBA" id="ARBA00022989"/>
    </source>
</evidence>
<evidence type="ECO:0000256" key="1">
    <source>
        <dbReference type="ARBA" id="ARBA00004383"/>
    </source>
</evidence>
<accession>A0ABP8GJA8</accession>
<comment type="subcellular location">
    <subcellularLocation>
        <location evidence="1">Cell inner membrane</location>
        <topology evidence="1">Single-pass membrane protein</topology>
        <orientation evidence="1">Periplasmic side</orientation>
    </subcellularLocation>
</comment>
<dbReference type="SUPFAM" id="SSF74653">
    <property type="entry name" value="TolA/TonB C-terminal domain"/>
    <property type="match status" value="1"/>
</dbReference>
<dbReference type="EMBL" id="BAABFT010000006">
    <property type="protein sequence ID" value="GAA4325329.1"/>
    <property type="molecule type" value="Genomic_DNA"/>
</dbReference>
<sequence length="331" mass="37266">MMHLTSRNTSGLIKSIATFLLVFSAVSSFAQRQNIYFLKNDGRFVSSKDSADYIRIVSEPDSGTVLYNVADFYKNGKRKLVGKSATIESFKPEGIVISYYNNGNRKAVNNYANGLLNGECIEYYPNGKVYTIKKHREGNNVGIGRVTEHDIMACRDSTGKILAADGNGYYVGYDDDFKYIAEEGNIKNGKYDGTWKGEDKLIKVKFTEHYESGVMKKGESTDSLGIIRTYQNRIVHPQFKGGMQGLYKYLANNLHYPNEARRDDISGTVILKFVVKKDGTLKDIAVFKSVHNLLDKEAIRVLSKTDEWIPGYKCGLLVNVKFMLPVKFALQ</sequence>
<dbReference type="Gene3D" id="3.30.1150.10">
    <property type="match status" value="1"/>
</dbReference>
<dbReference type="PANTHER" id="PTHR33446">
    <property type="entry name" value="PROTEIN TONB-RELATED"/>
    <property type="match status" value="1"/>
</dbReference>
<name>A0ABP8GJA8_9SPHI</name>
<keyword evidence="9" id="KW-0472">Membrane</keyword>
<dbReference type="PROSITE" id="PS52015">
    <property type="entry name" value="TONB_CTD"/>
    <property type="match status" value="1"/>
</dbReference>
<dbReference type="NCBIfam" id="TIGR01352">
    <property type="entry name" value="tonB_Cterm"/>
    <property type="match status" value="1"/>
</dbReference>
<keyword evidence="5" id="KW-0997">Cell inner membrane</keyword>
<keyword evidence="7" id="KW-0653">Protein transport</keyword>
<evidence type="ECO:0000259" key="10">
    <source>
        <dbReference type="PROSITE" id="PS52015"/>
    </source>
</evidence>
<dbReference type="Gene3D" id="2.20.110.10">
    <property type="entry name" value="Histone H3 K4-specific methyltransferase SET7/9 N-terminal domain"/>
    <property type="match status" value="1"/>
</dbReference>
<dbReference type="InterPro" id="IPR006260">
    <property type="entry name" value="TonB/TolA_C"/>
</dbReference>
<proteinExistence type="inferred from homology"/>
<keyword evidence="8" id="KW-1133">Transmembrane helix</keyword>
<dbReference type="PANTHER" id="PTHR33446:SF2">
    <property type="entry name" value="PROTEIN TONB"/>
    <property type="match status" value="1"/>
</dbReference>
<dbReference type="InterPro" id="IPR037682">
    <property type="entry name" value="TonB_C"/>
</dbReference>
<dbReference type="SUPFAM" id="SSF82185">
    <property type="entry name" value="Histone H3 K4-specific methyltransferase SET7/9 N-terminal domain"/>
    <property type="match status" value="1"/>
</dbReference>
<keyword evidence="6" id="KW-0812">Transmembrane</keyword>
<dbReference type="Pfam" id="PF03544">
    <property type="entry name" value="TonB_C"/>
    <property type="match status" value="1"/>
</dbReference>
<dbReference type="Proteomes" id="UP001500582">
    <property type="component" value="Unassembled WGS sequence"/>
</dbReference>
<evidence type="ECO:0000256" key="3">
    <source>
        <dbReference type="ARBA" id="ARBA00022448"/>
    </source>
</evidence>
<evidence type="ECO:0000256" key="4">
    <source>
        <dbReference type="ARBA" id="ARBA00022475"/>
    </source>
</evidence>